<dbReference type="InterPro" id="IPR003749">
    <property type="entry name" value="ThiS/MoaD-like"/>
</dbReference>
<dbReference type="CDD" id="cd17040">
    <property type="entry name" value="Ubl_MoaD_like"/>
    <property type="match status" value="1"/>
</dbReference>
<keyword evidence="2" id="KW-1185">Reference proteome</keyword>
<dbReference type="InterPro" id="IPR016155">
    <property type="entry name" value="Mopterin_synth/thiamin_S_b"/>
</dbReference>
<reference evidence="1" key="1">
    <citation type="submission" date="2021-01" db="EMBL/GenBank/DDBJ databases">
        <title>Whole genome shotgun sequence of Rugosimonospora africana NBRC 104875.</title>
        <authorList>
            <person name="Komaki H."/>
            <person name="Tamura T."/>
        </authorList>
    </citation>
    <scope>NUCLEOTIDE SEQUENCE</scope>
    <source>
        <strain evidence="1">NBRC 104875</strain>
    </source>
</reference>
<dbReference type="EMBL" id="BONZ01000013">
    <property type="protein sequence ID" value="GIH13162.1"/>
    <property type="molecule type" value="Genomic_DNA"/>
</dbReference>
<dbReference type="Proteomes" id="UP000642748">
    <property type="component" value="Unassembled WGS sequence"/>
</dbReference>
<organism evidence="1 2">
    <name type="scientific">Rugosimonospora africana</name>
    <dbReference type="NCBI Taxonomy" id="556532"/>
    <lineage>
        <taxon>Bacteria</taxon>
        <taxon>Bacillati</taxon>
        <taxon>Actinomycetota</taxon>
        <taxon>Actinomycetes</taxon>
        <taxon>Micromonosporales</taxon>
        <taxon>Micromonosporaceae</taxon>
        <taxon>Rugosimonospora</taxon>
    </lineage>
</organism>
<dbReference type="Gene3D" id="3.10.20.30">
    <property type="match status" value="1"/>
</dbReference>
<gene>
    <name evidence="1" type="ORF">Raf01_13340</name>
</gene>
<protein>
    <submittedName>
        <fullName evidence="1">Thiamine biosynthesis protein ThiS</fullName>
    </submittedName>
</protein>
<evidence type="ECO:0000313" key="2">
    <source>
        <dbReference type="Proteomes" id="UP000642748"/>
    </source>
</evidence>
<dbReference type="Pfam" id="PF02597">
    <property type="entry name" value="ThiS"/>
    <property type="match status" value="1"/>
</dbReference>
<sequence length="82" mass="8637">MADVPIVRYFAAARAAAGVSEESLDAATLDELLDEAGRRHGERLTLVLKSCSFLVDGLARHDRTVALAAQSTVDILPPFAGG</sequence>
<dbReference type="AlphaFoldDB" id="A0A8J3QP52"/>
<evidence type="ECO:0000313" key="1">
    <source>
        <dbReference type="EMBL" id="GIH13162.1"/>
    </source>
</evidence>
<accession>A0A8J3QP52</accession>
<dbReference type="SUPFAM" id="SSF54285">
    <property type="entry name" value="MoaD/ThiS"/>
    <property type="match status" value="1"/>
</dbReference>
<name>A0A8J3QP52_9ACTN</name>
<proteinExistence type="predicted"/>
<comment type="caution">
    <text evidence="1">The sequence shown here is derived from an EMBL/GenBank/DDBJ whole genome shotgun (WGS) entry which is preliminary data.</text>
</comment>
<dbReference type="InterPro" id="IPR012675">
    <property type="entry name" value="Beta-grasp_dom_sf"/>
</dbReference>